<evidence type="ECO:0000256" key="2">
    <source>
        <dbReference type="ARBA" id="ARBA00022448"/>
    </source>
</evidence>
<dbReference type="CDD" id="cd17327">
    <property type="entry name" value="MFS_FEN2_like"/>
    <property type="match status" value="1"/>
</dbReference>
<dbReference type="FunFam" id="1.20.1250.20:FF:000064">
    <property type="entry name" value="MFS allantoate transporter"/>
    <property type="match status" value="1"/>
</dbReference>
<organism evidence="9 10">
    <name type="scientific">Ascochyta lentis</name>
    <dbReference type="NCBI Taxonomy" id="205686"/>
    <lineage>
        <taxon>Eukaryota</taxon>
        <taxon>Fungi</taxon>
        <taxon>Dikarya</taxon>
        <taxon>Ascomycota</taxon>
        <taxon>Pezizomycotina</taxon>
        <taxon>Dothideomycetes</taxon>
        <taxon>Pleosporomycetidae</taxon>
        <taxon>Pleosporales</taxon>
        <taxon>Pleosporineae</taxon>
        <taxon>Didymellaceae</taxon>
        <taxon>Ascochyta</taxon>
    </lineage>
</organism>
<accession>A0A8H7IWI7</accession>
<evidence type="ECO:0000256" key="7">
    <source>
        <dbReference type="SAM" id="Phobius"/>
    </source>
</evidence>
<comment type="subcellular location">
    <subcellularLocation>
        <location evidence="1">Membrane</location>
        <topology evidence="1">Multi-pass membrane protein</topology>
    </subcellularLocation>
</comment>
<dbReference type="SUPFAM" id="SSF103473">
    <property type="entry name" value="MFS general substrate transporter"/>
    <property type="match status" value="1"/>
</dbReference>
<evidence type="ECO:0000313" key="10">
    <source>
        <dbReference type="Proteomes" id="UP000651452"/>
    </source>
</evidence>
<feature type="transmembrane region" description="Helical" evidence="7">
    <location>
        <begin position="102"/>
        <end position="125"/>
    </location>
</feature>
<dbReference type="InterPro" id="IPR011701">
    <property type="entry name" value="MFS"/>
</dbReference>
<feature type="transmembrane region" description="Helical" evidence="7">
    <location>
        <begin position="71"/>
        <end position="90"/>
    </location>
</feature>
<keyword evidence="5 7" id="KW-0472">Membrane</keyword>
<keyword evidence="10" id="KW-1185">Reference proteome</keyword>
<feature type="transmembrane region" description="Helical" evidence="7">
    <location>
        <begin position="131"/>
        <end position="151"/>
    </location>
</feature>
<dbReference type="Pfam" id="PF07690">
    <property type="entry name" value="MFS_1"/>
    <property type="match status" value="1"/>
</dbReference>
<evidence type="ECO:0000256" key="6">
    <source>
        <dbReference type="ARBA" id="ARBA00037968"/>
    </source>
</evidence>
<protein>
    <recommendedName>
        <fullName evidence="8">DUF7730 domain-containing protein</fullName>
    </recommendedName>
</protein>
<comment type="similarity">
    <text evidence="6">Belongs to the major facilitator superfamily. Allantoate permease family.</text>
</comment>
<evidence type="ECO:0000256" key="1">
    <source>
        <dbReference type="ARBA" id="ARBA00004141"/>
    </source>
</evidence>
<evidence type="ECO:0000256" key="3">
    <source>
        <dbReference type="ARBA" id="ARBA00022692"/>
    </source>
</evidence>
<dbReference type="GO" id="GO:0016020">
    <property type="term" value="C:membrane"/>
    <property type="evidence" value="ECO:0007669"/>
    <property type="project" value="UniProtKB-SubCell"/>
</dbReference>
<dbReference type="GO" id="GO:0022857">
    <property type="term" value="F:transmembrane transporter activity"/>
    <property type="evidence" value="ECO:0007669"/>
    <property type="project" value="InterPro"/>
</dbReference>
<evidence type="ECO:0000259" key="8">
    <source>
        <dbReference type="Pfam" id="PF24864"/>
    </source>
</evidence>
<keyword evidence="4 7" id="KW-1133">Transmembrane helix</keyword>
<feature type="transmembrane region" description="Helical" evidence="7">
    <location>
        <begin position="163"/>
        <end position="181"/>
    </location>
</feature>
<evidence type="ECO:0000313" key="9">
    <source>
        <dbReference type="EMBL" id="KAF9692177.1"/>
    </source>
</evidence>
<name>A0A8H7IWI7_9PLEO</name>
<dbReference type="InterPro" id="IPR056632">
    <property type="entry name" value="DUF7730"/>
</dbReference>
<keyword evidence="3 7" id="KW-0812">Transmembrane</keyword>
<dbReference type="PANTHER" id="PTHR43791:SF10">
    <property type="entry name" value="MAJOR FACILITATOR SUPERFAMILY (MFS) PROFILE DOMAIN-CONTAINING PROTEIN"/>
    <property type="match status" value="1"/>
</dbReference>
<dbReference type="PANTHER" id="PTHR43791">
    <property type="entry name" value="PERMEASE-RELATED"/>
    <property type="match status" value="1"/>
</dbReference>
<dbReference type="EMBL" id="RZGK01000019">
    <property type="protein sequence ID" value="KAF9692177.1"/>
    <property type="molecule type" value="Genomic_DNA"/>
</dbReference>
<sequence length="1204" mass="136044">MAGSQTTPGREITHEVEQLEDDIAKRVLRKIDWRLIPLMFITYNLNFMDKTILSSASVFGLREDTHLKGQQYSWVSSVFYFGYFFWEYPTTFLITRLPVAKYLAVNTFVWGAVVALTAACSSYGGLITVRFLLGVVEATITPAFLFITSTWYTRDEIPTRTGLWFAGNSVGGLVASFLAYGVGHIEDSLAPWIWMYIILGSLTFLWGIPMLLFLPDSIATAKFLTEDERKFAARRVVFAGTGRTDNTKWKLDQALECLRDPKTWIIFSMSLLTQIPNGGTQNFGNLVIKSFGFTSLQSTLLVIPASVIAAGTIAGTGWMAGRFRQMNCILIICVVIPAVIGSSLIYVRPRTSSGVQLFGYFLLSTGPGAIPLLMSLVGANYKGVTKKMTMTALLFIAYCAGNIAGPQFFKSSEAPHYNTAFKAILVCYCLVVGLAVVLRSYLQWLNTKREKEEGIKGSAGSAGVMAGKVADEADRITSVAEVDLQAEDFDDVTDWKTFGFRSSPTLYTFTANPGKISIKPKPKNQLLALPPEVRNKIYELLFKLEDPIAFLGQTERSHLRANNVKVEKHPEKFRHYLALLQTCRQIHSEAGGVLYGSNDFRLAHAQSVMHDRNLNYILYATARWLTSIESRIPLLRTVVITVNETTESSGAQTMRDHTWHHQYFDILPLVKLYWSDNSGNLQVKFTDSVNYLKMLADQDQEQLYRPVQAGTLHQVLHQIGRDDIWKLKKCRNSLRSILVQRSGFNGYVCYRSTGPRISFRRKFNIHNFGKKLRLFHPQKPTGLTKLPKVLQHNIFRQVVDSEYVEYDTGSSRWLKYEIDLLNVCKSLRKDWEEAMTSRCRFLLSTYARSQSNHFHKAGPFGDAGWQLALREVQQICEKKAIFESRIPFESPISSSFNPPTIMLDLSPATATSLSATTISATHLHQLENFPSHTPITFRLSAPTTQPTHTEESTTTLGELTHRIFLLLSDIYFANLPQTYQLHNIDVHINGHGIPLHAILHLDTDADTDTDKQKLVLPNHRTRTKAPDISKLASGRIARLKNNWITTRFAQSGTKRGSGFVTVLGCFRNMCLRYEERERQDEEERGGGETNVKPCIDDVVDISDFDRVDDQLVYRIRKDREGVGFNAAEFRAVNWRETLCYRCSEGERCYGKIAMSPPLVLRDVPHYGCGGCSRKCVRGTLGPDELLDWRAFKGLPRTSSHWWRH</sequence>
<evidence type="ECO:0000256" key="4">
    <source>
        <dbReference type="ARBA" id="ARBA00022989"/>
    </source>
</evidence>
<dbReference type="OrthoDB" id="6730379at2759"/>
<dbReference type="AlphaFoldDB" id="A0A8H7IWI7"/>
<proteinExistence type="inferred from homology"/>
<gene>
    <name evidence="9" type="ORF">EKO04_010067</name>
</gene>
<feature type="transmembrane region" description="Helical" evidence="7">
    <location>
        <begin position="193"/>
        <end position="214"/>
    </location>
</feature>
<reference evidence="9" key="2">
    <citation type="submission" date="2020-09" db="EMBL/GenBank/DDBJ databases">
        <title>Reference genome assembly for Australian Ascochyta lentis isolate Al4.</title>
        <authorList>
            <person name="Lee R.C."/>
            <person name="Farfan-Caceres L.M."/>
            <person name="Debler J.W."/>
            <person name="Williams A.H."/>
            <person name="Henares B.M."/>
        </authorList>
    </citation>
    <scope>NUCLEOTIDE SEQUENCE</scope>
    <source>
        <strain evidence="9">Al4</strain>
    </source>
</reference>
<feature type="transmembrane region" description="Helical" evidence="7">
    <location>
        <begin position="328"/>
        <end position="346"/>
    </location>
</feature>
<dbReference type="Pfam" id="PF24864">
    <property type="entry name" value="DUF7730"/>
    <property type="match status" value="1"/>
</dbReference>
<evidence type="ECO:0000256" key="5">
    <source>
        <dbReference type="ARBA" id="ARBA00023136"/>
    </source>
</evidence>
<dbReference type="InterPro" id="IPR036259">
    <property type="entry name" value="MFS_trans_sf"/>
</dbReference>
<comment type="caution">
    <text evidence="9">The sequence shown here is derived from an EMBL/GenBank/DDBJ whole genome shotgun (WGS) entry which is preliminary data.</text>
</comment>
<feature type="domain" description="DUF7730" evidence="8">
    <location>
        <begin position="522"/>
        <end position="618"/>
    </location>
</feature>
<feature type="transmembrane region" description="Helical" evidence="7">
    <location>
        <begin position="358"/>
        <end position="379"/>
    </location>
</feature>
<feature type="transmembrane region" description="Helical" evidence="7">
    <location>
        <begin position="421"/>
        <end position="442"/>
    </location>
</feature>
<reference evidence="9" key="1">
    <citation type="submission" date="2018-12" db="EMBL/GenBank/DDBJ databases">
        <authorList>
            <person name="Syme R.A."/>
            <person name="Farfan-Caceres L."/>
            <person name="Lichtenzveig J."/>
        </authorList>
    </citation>
    <scope>NUCLEOTIDE SEQUENCE</scope>
    <source>
        <strain evidence="9">Al4</strain>
    </source>
</reference>
<dbReference type="Proteomes" id="UP000651452">
    <property type="component" value="Unassembled WGS sequence"/>
</dbReference>
<dbReference type="Gene3D" id="1.20.1250.20">
    <property type="entry name" value="MFS general substrate transporter like domains"/>
    <property type="match status" value="2"/>
</dbReference>
<keyword evidence="2" id="KW-0813">Transport</keyword>